<keyword evidence="5 8" id="KW-1133">Transmembrane helix</keyword>
<dbReference type="AlphaFoldDB" id="A0A4Y3KZF6"/>
<dbReference type="Proteomes" id="UP000317046">
    <property type="component" value="Unassembled WGS sequence"/>
</dbReference>
<keyword evidence="2" id="KW-1003">Cell membrane</keyword>
<dbReference type="InterPro" id="IPR008984">
    <property type="entry name" value="SMAD_FHA_dom_sf"/>
</dbReference>
<keyword evidence="4 8" id="KW-0812">Transmembrane</keyword>
<feature type="transmembrane region" description="Helical" evidence="8">
    <location>
        <begin position="104"/>
        <end position="130"/>
    </location>
</feature>
<comment type="caution">
    <text evidence="10">The sequence shown here is derived from an EMBL/GenBank/DDBJ whole genome shotgun (WGS) entry which is preliminary data.</text>
</comment>
<evidence type="ECO:0000256" key="5">
    <source>
        <dbReference type="ARBA" id="ARBA00022989"/>
    </source>
</evidence>
<keyword evidence="11" id="KW-1185">Reference proteome</keyword>
<dbReference type="GO" id="GO:0005886">
    <property type="term" value="C:plasma membrane"/>
    <property type="evidence" value="ECO:0007669"/>
    <property type="project" value="UniProtKB-SubCell"/>
</dbReference>
<evidence type="ECO:0000256" key="7">
    <source>
        <dbReference type="SAM" id="MobiDB-lite"/>
    </source>
</evidence>
<dbReference type="PANTHER" id="PTHR36115">
    <property type="entry name" value="PROLINE-RICH ANTIGEN HOMOLOG-RELATED"/>
    <property type="match status" value="1"/>
</dbReference>
<dbReference type="InterPro" id="IPR010432">
    <property type="entry name" value="RDD"/>
</dbReference>
<evidence type="ECO:0000313" key="11">
    <source>
        <dbReference type="Proteomes" id="UP000317046"/>
    </source>
</evidence>
<sequence>MSHPAPASLGRRAAAFLLDQAVALVLGGGVVLAVALRTVRDLGADPAATPTAPGVLLGAWALLLVQALVQWWTHGTFGWTLGRRLLGLRTVDARTGRPLGLARVLLRGLVVAAGSVVVVGSLVVLASPLLDRTGRGRGWHDRVAGGEVVDLRTVEGPLAGRRDGGRAQRSRGVTPVRPRPAARPTADEDWSLVESAPAEEPVRPVAPQDVAGRRLGALLAERRTTGPSLVLPPLGEPGVAPDVDTRAIPMLRPAVFALDPALEETRRAPLRADERPAPAEPLDPRAVALELSDGRTVTVDGAVLVGRNPVGTGTEQLVRVVDPGRSVSKTHLQLGVDDRGLWVADRGSTNGTLVTLADGQQIVCGVDQRVRVPLGSTVSFGDCGLRVVPPPVERRLA</sequence>
<name>A0A4Y3KZF6_9CELL</name>
<accession>A0A4Y3KZF6</accession>
<evidence type="ECO:0000256" key="8">
    <source>
        <dbReference type="SAM" id="Phobius"/>
    </source>
</evidence>
<dbReference type="SUPFAM" id="SSF49879">
    <property type="entry name" value="SMAD/FHA domain"/>
    <property type="match status" value="1"/>
</dbReference>
<feature type="compositionally biased region" description="Low complexity" evidence="7">
    <location>
        <begin position="193"/>
        <end position="204"/>
    </location>
</feature>
<dbReference type="PROSITE" id="PS50006">
    <property type="entry name" value="FHA_DOMAIN"/>
    <property type="match status" value="1"/>
</dbReference>
<feature type="transmembrane region" description="Helical" evidence="8">
    <location>
        <begin position="51"/>
        <end position="72"/>
    </location>
</feature>
<evidence type="ECO:0000256" key="6">
    <source>
        <dbReference type="ARBA" id="ARBA00023136"/>
    </source>
</evidence>
<protein>
    <recommendedName>
        <fullName evidence="9">FHA domain-containing protein</fullName>
    </recommendedName>
</protein>
<evidence type="ECO:0000256" key="4">
    <source>
        <dbReference type="ARBA" id="ARBA00022692"/>
    </source>
</evidence>
<keyword evidence="6 8" id="KW-0472">Membrane</keyword>
<keyword evidence="3" id="KW-0597">Phosphoprotein</keyword>
<gene>
    <name evidence="10" type="ORF">CCE01nite_32160</name>
</gene>
<dbReference type="SMART" id="SM00240">
    <property type="entry name" value="FHA"/>
    <property type="match status" value="1"/>
</dbReference>
<proteinExistence type="predicted"/>
<dbReference type="InterPro" id="IPR051791">
    <property type="entry name" value="Pra-immunoreactive"/>
</dbReference>
<evidence type="ECO:0000256" key="2">
    <source>
        <dbReference type="ARBA" id="ARBA00022475"/>
    </source>
</evidence>
<evidence type="ECO:0000313" key="10">
    <source>
        <dbReference type="EMBL" id="GEA89267.1"/>
    </source>
</evidence>
<dbReference type="PANTHER" id="PTHR36115:SF6">
    <property type="entry name" value="PROLINE-RICH ANTIGEN HOMOLOG"/>
    <property type="match status" value="1"/>
</dbReference>
<evidence type="ECO:0000256" key="3">
    <source>
        <dbReference type="ARBA" id="ARBA00022553"/>
    </source>
</evidence>
<feature type="region of interest" description="Disordered" evidence="7">
    <location>
        <begin position="154"/>
        <end position="204"/>
    </location>
</feature>
<organism evidence="10 11">
    <name type="scientific">Cellulomonas cellasea</name>
    <dbReference type="NCBI Taxonomy" id="43670"/>
    <lineage>
        <taxon>Bacteria</taxon>
        <taxon>Bacillati</taxon>
        <taxon>Actinomycetota</taxon>
        <taxon>Actinomycetes</taxon>
        <taxon>Micrococcales</taxon>
        <taxon>Cellulomonadaceae</taxon>
        <taxon>Cellulomonas</taxon>
    </lineage>
</organism>
<evidence type="ECO:0000259" key="9">
    <source>
        <dbReference type="PROSITE" id="PS50006"/>
    </source>
</evidence>
<feature type="transmembrane region" description="Helical" evidence="8">
    <location>
        <begin position="20"/>
        <end position="39"/>
    </location>
</feature>
<comment type="subcellular location">
    <subcellularLocation>
        <location evidence="1">Cell membrane</location>
        <topology evidence="1">Multi-pass membrane protein</topology>
    </subcellularLocation>
</comment>
<dbReference type="Pfam" id="PF00498">
    <property type="entry name" value="FHA"/>
    <property type="match status" value="1"/>
</dbReference>
<reference evidence="10" key="1">
    <citation type="submission" date="2019-06" db="EMBL/GenBank/DDBJ databases">
        <title>Whole genome shotgun sequence of Cellulomonas cellasea NBRC 3753.</title>
        <authorList>
            <person name="Hosoyama A."/>
            <person name="Uohara A."/>
            <person name="Ohji S."/>
            <person name="Ichikawa N."/>
        </authorList>
    </citation>
    <scope>NUCLEOTIDE SEQUENCE [LARGE SCALE GENOMIC DNA]</scope>
    <source>
        <strain evidence="10">NBRC 3753</strain>
    </source>
</reference>
<dbReference type="CDD" id="cd00060">
    <property type="entry name" value="FHA"/>
    <property type="match status" value="1"/>
</dbReference>
<dbReference type="RefSeq" id="WP_141372669.1">
    <property type="nucleotide sequence ID" value="NZ_BJLR01000030.1"/>
</dbReference>
<dbReference type="EMBL" id="BJLR01000030">
    <property type="protein sequence ID" value="GEA89267.1"/>
    <property type="molecule type" value="Genomic_DNA"/>
</dbReference>
<feature type="domain" description="FHA" evidence="9">
    <location>
        <begin position="303"/>
        <end position="355"/>
    </location>
</feature>
<evidence type="ECO:0000256" key="1">
    <source>
        <dbReference type="ARBA" id="ARBA00004651"/>
    </source>
</evidence>
<dbReference type="Gene3D" id="2.60.200.20">
    <property type="match status" value="1"/>
</dbReference>
<dbReference type="InterPro" id="IPR000253">
    <property type="entry name" value="FHA_dom"/>
</dbReference>
<dbReference type="Pfam" id="PF06271">
    <property type="entry name" value="RDD"/>
    <property type="match status" value="1"/>
</dbReference>